<evidence type="ECO:0000313" key="4">
    <source>
        <dbReference type="EMBL" id="MDN3689316.1"/>
    </source>
</evidence>
<comment type="caution">
    <text evidence="4">The sequence shown here is derived from an EMBL/GenBank/DDBJ whole genome shotgun (WGS) entry which is preliminary data.</text>
</comment>
<proteinExistence type="predicted"/>
<dbReference type="EMBL" id="JAUFQS010000026">
    <property type="protein sequence ID" value="MDN3689316.1"/>
    <property type="molecule type" value="Genomic_DNA"/>
</dbReference>
<evidence type="ECO:0000259" key="3">
    <source>
        <dbReference type="PROSITE" id="PS50206"/>
    </source>
</evidence>
<dbReference type="InterPro" id="IPR036873">
    <property type="entry name" value="Rhodanese-like_dom_sf"/>
</dbReference>
<dbReference type="InterPro" id="IPR001763">
    <property type="entry name" value="Rhodanese-like_dom"/>
</dbReference>
<accession>A0ABT8CAB4</accession>
<dbReference type="PANTHER" id="PTHR11364:SF27">
    <property type="entry name" value="SULFURTRANSFERASE"/>
    <property type="match status" value="1"/>
</dbReference>
<reference evidence="5" key="1">
    <citation type="journal article" date="2019" name="Int. J. Syst. Evol. Microbiol.">
        <title>The Global Catalogue of Microorganisms (GCM) 10K type strain sequencing project: providing services to taxonomists for standard genome sequencing and annotation.</title>
        <authorList>
            <consortium name="The Broad Institute Genomics Platform"/>
            <consortium name="The Broad Institute Genome Sequencing Center for Infectious Disease"/>
            <person name="Wu L."/>
            <person name="Ma J."/>
        </authorList>
    </citation>
    <scope>NUCLEOTIDE SEQUENCE [LARGE SCALE GENOMIC DNA]</scope>
    <source>
        <strain evidence="5">CECT 7706</strain>
    </source>
</reference>
<dbReference type="PROSITE" id="PS50206">
    <property type="entry name" value="RHODANESE_3"/>
    <property type="match status" value="2"/>
</dbReference>
<dbReference type="CDD" id="cd01448">
    <property type="entry name" value="TST_Repeat_1"/>
    <property type="match status" value="1"/>
</dbReference>
<dbReference type="CDD" id="cd01449">
    <property type="entry name" value="TST_Repeat_2"/>
    <property type="match status" value="1"/>
</dbReference>
<dbReference type="Gene3D" id="3.40.250.10">
    <property type="entry name" value="Rhodanese-like domain"/>
    <property type="match status" value="2"/>
</dbReference>
<keyword evidence="1 4" id="KW-0808">Transferase</keyword>
<evidence type="ECO:0000256" key="1">
    <source>
        <dbReference type="ARBA" id="ARBA00022679"/>
    </source>
</evidence>
<name>A0ABT8CAB4_9BACT</name>
<dbReference type="SUPFAM" id="SSF52821">
    <property type="entry name" value="Rhodanese/Cell cycle control phosphatase"/>
    <property type="match status" value="2"/>
</dbReference>
<dbReference type="PANTHER" id="PTHR11364">
    <property type="entry name" value="THIOSULFATE SULFERTANSFERASE"/>
    <property type="match status" value="1"/>
</dbReference>
<dbReference type="Pfam" id="PF00581">
    <property type="entry name" value="Rhodanese"/>
    <property type="match status" value="2"/>
</dbReference>
<evidence type="ECO:0000256" key="2">
    <source>
        <dbReference type="ARBA" id="ARBA00022737"/>
    </source>
</evidence>
<dbReference type="RefSeq" id="WP_163386218.1">
    <property type="nucleotide sequence ID" value="NZ_JAUFQS010000026.1"/>
</dbReference>
<keyword evidence="5" id="KW-1185">Reference proteome</keyword>
<dbReference type="GO" id="GO:0016740">
    <property type="term" value="F:transferase activity"/>
    <property type="evidence" value="ECO:0007669"/>
    <property type="project" value="UniProtKB-KW"/>
</dbReference>
<dbReference type="InterPro" id="IPR045078">
    <property type="entry name" value="TST/MPST-like"/>
</dbReference>
<keyword evidence="2" id="KW-0677">Repeat</keyword>
<gene>
    <name evidence="4" type="ORF">QWZ15_15895</name>
</gene>
<protein>
    <submittedName>
        <fullName evidence="4">Sulfurtransferase</fullName>
        <ecNumber evidence="4">2.8.1.-</ecNumber>
    </submittedName>
</protein>
<feature type="domain" description="Rhodanese" evidence="3">
    <location>
        <begin position="19"/>
        <end position="134"/>
    </location>
</feature>
<dbReference type="Proteomes" id="UP001236663">
    <property type="component" value="Unassembled WGS sequence"/>
</dbReference>
<organism evidence="4 5">
    <name type="scientific">Cyclobacterium jeungdonense</name>
    <dbReference type="NCBI Taxonomy" id="708087"/>
    <lineage>
        <taxon>Bacteria</taxon>
        <taxon>Pseudomonadati</taxon>
        <taxon>Bacteroidota</taxon>
        <taxon>Cytophagia</taxon>
        <taxon>Cytophagales</taxon>
        <taxon>Cyclobacteriaceae</taxon>
        <taxon>Cyclobacterium</taxon>
    </lineage>
</organism>
<evidence type="ECO:0000313" key="5">
    <source>
        <dbReference type="Proteomes" id="UP001236663"/>
    </source>
</evidence>
<dbReference type="EC" id="2.8.1.-" evidence="4"/>
<feature type="domain" description="Rhodanese" evidence="3">
    <location>
        <begin position="165"/>
        <end position="278"/>
    </location>
</feature>
<sequence length="281" mass="30321">MNSELTPLIPASTLLELLDQPSLVVIDAGFGKEKYLQKHLLGALFVDLNRDLSSIKEDPAEGGRHPLPDPAEFGKTLGKLGISPESRVVIYDDKQGAMSAARLWWMLRAMGHQNVQVLDGGMQAAEAAGYPMGSGEESNSPTVPYPASEWQLPLADLDEVAKKVNDPAYRVIDVRESARYLGETEPIDLIAGHIPGAINVPFGENLDSKGYFLPAETLKKNYSEVLAAGPAENTLVHCGSGVTACHTLLALAHAGLEIPKLYVGSWSEWSRNNRPVAKGNE</sequence>
<dbReference type="SMART" id="SM00450">
    <property type="entry name" value="RHOD"/>
    <property type="match status" value="2"/>
</dbReference>